<dbReference type="Pfam" id="PF01926">
    <property type="entry name" value="MMR_HSR1"/>
    <property type="match status" value="1"/>
</dbReference>
<dbReference type="Gene3D" id="3.40.50.300">
    <property type="entry name" value="P-loop containing nucleotide triphosphate hydrolases"/>
    <property type="match status" value="1"/>
</dbReference>
<dbReference type="SUPFAM" id="SSF52540">
    <property type="entry name" value="P-loop containing nucleoside triphosphate hydrolases"/>
    <property type="match status" value="1"/>
</dbReference>
<dbReference type="AlphaFoldDB" id="A0A0C9Z9N7"/>
<reference evidence="3" key="2">
    <citation type="submission" date="2015-01" db="EMBL/GenBank/DDBJ databases">
        <title>Evolutionary Origins and Diversification of the Mycorrhizal Mutualists.</title>
        <authorList>
            <consortium name="DOE Joint Genome Institute"/>
            <consortium name="Mycorrhizal Genomics Consortium"/>
            <person name="Kohler A."/>
            <person name="Kuo A."/>
            <person name="Nagy L.G."/>
            <person name="Floudas D."/>
            <person name="Copeland A."/>
            <person name="Barry K.W."/>
            <person name="Cichocki N."/>
            <person name="Veneault-Fourrey C."/>
            <person name="LaButti K."/>
            <person name="Lindquist E.A."/>
            <person name="Lipzen A."/>
            <person name="Lundell T."/>
            <person name="Morin E."/>
            <person name="Murat C."/>
            <person name="Riley R."/>
            <person name="Ohm R."/>
            <person name="Sun H."/>
            <person name="Tunlid A."/>
            <person name="Henrissat B."/>
            <person name="Grigoriev I.V."/>
            <person name="Hibbett D.S."/>
            <person name="Martin F."/>
        </authorList>
    </citation>
    <scope>NUCLEOTIDE SEQUENCE [LARGE SCALE GENOMIC DNA]</scope>
    <source>
        <strain evidence="3">UH-Slu-Lm8-n1</strain>
    </source>
</reference>
<evidence type="ECO:0000313" key="2">
    <source>
        <dbReference type="EMBL" id="KIK34205.1"/>
    </source>
</evidence>
<dbReference type="CDD" id="cd00882">
    <property type="entry name" value="Ras_like_GTPase"/>
    <property type="match status" value="1"/>
</dbReference>
<reference evidence="2 3" key="1">
    <citation type="submission" date="2014-04" db="EMBL/GenBank/DDBJ databases">
        <authorList>
            <consortium name="DOE Joint Genome Institute"/>
            <person name="Kuo A."/>
            <person name="Ruytinx J."/>
            <person name="Rineau F."/>
            <person name="Colpaert J."/>
            <person name="Kohler A."/>
            <person name="Nagy L.G."/>
            <person name="Floudas D."/>
            <person name="Copeland A."/>
            <person name="Barry K.W."/>
            <person name="Cichocki N."/>
            <person name="Veneault-Fourrey C."/>
            <person name="LaButti K."/>
            <person name="Lindquist E.A."/>
            <person name="Lipzen A."/>
            <person name="Lundell T."/>
            <person name="Morin E."/>
            <person name="Murat C."/>
            <person name="Sun H."/>
            <person name="Tunlid A."/>
            <person name="Henrissat B."/>
            <person name="Grigoriev I.V."/>
            <person name="Hibbett D.S."/>
            <person name="Martin F."/>
            <person name="Nordberg H.P."/>
            <person name="Cantor M.N."/>
            <person name="Hua S.X."/>
        </authorList>
    </citation>
    <scope>NUCLEOTIDE SEQUENCE [LARGE SCALE GENOMIC DNA]</scope>
    <source>
        <strain evidence="2 3">UH-Slu-Lm8-n1</strain>
    </source>
</reference>
<protein>
    <recommendedName>
        <fullName evidence="1">G domain-containing protein</fullName>
    </recommendedName>
</protein>
<dbReference type="GO" id="GO:0005525">
    <property type="term" value="F:GTP binding"/>
    <property type="evidence" value="ECO:0007669"/>
    <property type="project" value="InterPro"/>
</dbReference>
<dbReference type="HOGENOM" id="CLU_050405_2_0_1"/>
<keyword evidence="3" id="KW-1185">Reference proteome</keyword>
<proteinExistence type="predicted"/>
<dbReference type="OrthoDB" id="8954335at2759"/>
<dbReference type="EMBL" id="KN835792">
    <property type="protein sequence ID" value="KIK34205.1"/>
    <property type="molecule type" value="Genomic_DNA"/>
</dbReference>
<evidence type="ECO:0000259" key="1">
    <source>
        <dbReference type="Pfam" id="PF01926"/>
    </source>
</evidence>
<feature type="domain" description="G" evidence="1">
    <location>
        <begin position="7"/>
        <end position="107"/>
    </location>
</feature>
<name>A0A0C9Z9N7_9AGAM</name>
<dbReference type="Proteomes" id="UP000054485">
    <property type="component" value="Unassembled WGS sequence"/>
</dbReference>
<dbReference type="InterPro" id="IPR006073">
    <property type="entry name" value="GTP-bd"/>
</dbReference>
<dbReference type="InterPro" id="IPR027417">
    <property type="entry name" value="P-loop_NTPase"/>
</dbReference>
<accession>A0A0C9Z9N7</accession>
<dbReference type="STRING" id="930992.A0A0C9Z9N7"/>
<sequence>MSRNELNVVIFGHSGAGKSSLINMLCPGANADTSNDTSGCTKEEHEYECVLGPQQSCQLHDTIGLEEGFWGFLWAPKAEKQLKKYLKKIKPHLLVYCMPGTRNGLKKSHGRNFNKFKSMVGSRVRVVVVVTHVDSENFDNPEDWWTSASLNVLRKFDIPESTRHVCVSTLPKVDVDPGVHETSREAVIALIRNNLPSH</sequence>
<dbReference type="InParanoid" id="A0A0C9Z9N7"/>
<gene>
    <name evidence="2" type="ORF">CY34DRAFT_655346</name>
</gene>
<evidence type="ECO:0000313" key="3">
    <source>
        <dbReference type="Proteomes" id="UP000054485"/>
    </source>
</evidence>
<organism evidence="2 3">
    <name type="scientific">Suillus luteus UH-Slu-Lm8-n1</name>
    <dbReference type="NCBI Taxonomy" id="930992"/>
    <lineage>
        <taxon>Eukaryota</taxon>
        <taxon>Fungi</taxon>
        <taxon>Dikarya</taxon>
        <taxon>Basidiomycota</taxon>
        <taxon>Agaricomycotina</taxon>
        <taxon>Agaricomycetes</taxon>
        <taxon>Agaricomycetidae</taxon>
        <taxon>Boletales</taxon>
        <taxon>Suillineae</taxon>
        <taxon>Suillaceae</taxon>
        <taxon>Suillus</taxon>
    </lineage>
</organism>